<reference evidence="1" key="1">
    <citation type="submission" date="2015-11" db="EMBL/GenBank/DDBJ databases">
        <title>De novo transcriptome assembly of four potential Pierce s Disease insect vectors from Arizona vineyards.</title>
        <authorList>
            <person name="Tassone E.E."/>
        </authorList>
    </citation>
    <scope>NUCLEOTIDE SEQUENCE</scope>
</reference>
<dbReference type="AlphaFoldDB" id="A0A1B6IYG5"/>
<gene>
    <name evidence="1" type="ORF">g.29108</name>
</gene>
<organism evidence="1">
    <name type="scientific">Homalodisca liturata</name>
    <dbReference type="NCBI Taxonomy" id="320908"/>
    <lineage>
        <taxon>Eukaryota</taxon>
        <taxon>Metazoa</taxon>
        <taxon>Ecdysozoa</taxon>
        <taxon>Arthropoda</taxon>
        <taxon>Hexapoda</taxon>
        <taxon>Insecta</taxon>
        <taxon>Pterygota</taxon>
        <taxon>Neoptera</taxon>
        <taxon>Paraneoptera</taxon>
        <taxon>Hemiptera</taxon>
        <taxon>Auchenorrhyncha</taxon>
        <taxon>Membracoidea</taxon>
        <taxon>Cicadellidae</taxon>
        <taxon>Cicadellinae</taxon>
        <taxon>Proconiini</taxon>
        <taxon>Homalodisca</taxon>
    </lineage>
</organism>
<name>A0A1B6IYG5_9HEMI</name>
<protein>
    <submittedName>
        <fullName evidence="1">Uncharacterized protein</fullName>
    </submittedName>
</protein>
<sequence>MIKKKTRKINKTITILPNPNTTEIQKYICVPFNTKLNKAVRKTFQNSPSVTKQEIIHLNLLKTKSTKMMTNRNYTNNLEYTKLTVVTVKAIILDKLEEILIKGLKNTYKL</sequence>
<evidence type="ECO:0000313" key="1">
    <source>
        <dbReference type="EMBL" id="JAS91974.1"/>
    </source>
</evidence>
<proteinExistence type="predicted"/>
<dbReference type="EMBL" id="GECU01015732">
    <property type="protein sequence ID" value="JAS91974.1"/>
    <property type="molecule type" value="Transcribed_RNA"/>
</dbReference>
<accession>A0A1B6IYG5</accession>